<gene>
    <name evidence="2" type="ORF">NEMVEDRAFT_v1g85026</name>
</gene>
<dbReference type="EMBL" id="DS469516">
    <property type="protein sequence ID" value="EDO48018.1"/>
    <property type="molecule type" value="Genomic_DNA"/>
</dbReference>
<protein>
    <recommendedName>
        <fullName evidence="1">DOC domain-containing protein</fullName>
    </recommendedName>
</protein>
<evidence type="ECO:0000313" key="3">
    <source>
        <dbReference type="Proteomes" id="UP000001593"/>
    </source>
</evidence>
<reference evidence="2 3" key="1">
    <citation type="journal article" date="2007" name="Science">
        <title>Sea anemone genome reveals ancestral eumetazoan gene repertoire and genomic organization.</title>
        <authorList>
            <person name="Putnam N.H."/>
            <person name="Srivastava M."/>
            <person name="Hellsten U."/>
            <person name="Dirks B."/>
            <person name="Chapman J."/>
            <person name="Salamov A."/>
            <person name="Terry A."/>
            <person name="Shapiro H."/>
            <person name="Lindquist E."/>
            <person name="Kapitonov V.V."/>
            <person name="Jurka J."/>
            <person name="Genikhovich G."/>
            <person name="Grigoriev I.V."/>
            <person name="Lucas S.M."/>
            <person name="Steele R.E."/>
            <person name="Finnerty J.R."/>
            <person name="Technau U."/>
            <person name="Martindale M.Q."/>
            <person name="Rokhsar D.S."/>
        </authorList>
    </citation>
    <scope>NUCLEOTIDE SEQUENCE [LARGE SCALE GENOMIC DNA]</scope>
    <source>
        <strain evidence="3">CH2 X CH6</strain>
    </source>
</reference>
<dbReference type="Pfam" id="PF03256">
    <property type="entry name" value="ANAPC10"/>
    <property type="match status" value="1"/>
</dbReference>
<dbReference type="InParanoid" id="A7RKN7"/>
<dbReference type="SMART" id="SM01337">
    <property type="entry name" value="APC10"/>
    <property type="match status" value="1"/>
</dbReference>
<keyword evidence="3" id="KW-1185">Reference proteome</keyword>
<sequence>EGEVLKPLAKCYTDIEVSTNKTDASRVINGESGSYWQSDGPARSHWVRLRMRPNVVLKLLSINVASADQSYMPQHVVVMAGP</sequence>
<dbReference type="PhylomeDB" id="A7RKN7"/>
<dbReference type="Gene3D" id="2.60.120.260">
    <property type="entry name" value="Galactose-binding domain-like"/>
    <property type="match status" value="1"/>
</dbReference>
<dbReference type="InterPro" id="IPR004939">
    <property type="entry name" value="APC_su10/DOC_dom"/>
</dbReference>
<dbReference type="PANTHER" id="PTHR22772">
    <property type="entry name" value="NOVEL ZZ TYPE ZINC FINGER DOMAIN CONTAINING PROTEIN"/>
    <property type="match status" value="1"/>
</dbReference>
<feature type="non-terminal residue" evidence="2">
    <location>
        <position position="82"/>
    </location>
</feature>
<dbReference type="SUPFAM" id="SSF49785">
    <property type="entry name" value="Galactose-binding domain-like"/>
    <property type="match status" value="1"/>
</dbReference>
<name>A7RKN7_NEMVE</name>
<dbReference type="PROSITE" id="PS51284">
    <property type="entry name" value="DOC"/>
    <property type="match status" value="1"/>
</dbReference>
<organism evidence="2 3">
    <name type="scientific">Nematostella vectensis</name>
    <name type="common">Starlet sea anemone</name>
    <dbReference type="NCBI Taxonomy" id="45351"/>
    <lineage>
        <taxon>Eukaryota</taxon>
        <taxon>Metazoa</taxon>
        <taxon>Cnidaria</taxon>
        <taxon>Anthozoa</taxon>
        <taxon>Hexacorallia</taxon>
        <taxon>Actiniaria</taxon>
        <taxon>Edwardsiidae</taxon>
        <taxon>Nematostella</taxon>
    </lineage>
</organism>
<accession>A7RKN7</accession>
<proteinExistence type="predicted"/>
<dbReference type="InterPro" id="IPR008979">
    <property type="entry name" value="Galactose-bd-like_sf"/>
</dbReference>
<evidence type="ECO:0000313" key="2">
    <source>
        <dbReference type="EMBL" id="EDO48018.1"/>
    </source>
</evidence>
<dbReference type="HOGENOM" id="CLU_2565019_0_0_1"/>
<dbReference type="PANTHER" id="PTHR22772:SF4">
    <property type="entry name" value="ZINC FINGER ZZ-TYPE AND EF-HAND DOMAIN-CONTAINING PROTEIN 1"/>
    <property type="match status" value="1"/>
</dbReference>
<feature type="domain" description="DOC" evidence="1">
    <location>
        <begin position="1"/>
        <end position="82"/>
    </location>
</feature>
<dbReference type="InterPro" id="IPR040099">
    <property type="entry name" value="ZZEF1"/>
</dbReference>
<evidence type="ECO:0000259" key="1">
    <source>
        <dbReference type="PROSITE" id="PS51284"/>
    </source>
</evidence>
<dbReference type="AlphaFoldDB" id="A7RKN7"/>
<dbReference type="Proteomes" id="UP000001593">
    <property type="component" value="Unassembled WGS sequence"/>
</dbReference>